<dbReference type="PANTHER" id="PTHR19303:SF57">
    <property type="entry name" value="HTH CENPB-TYPE DOMAIN-CONTAINING PROTEIN"/>
    <property type="match status" value="1"/>
</dbReference>
<reference evidence="4 5" key="1">
    <citation type="journal article" date="2023" name="Commun. Biol.">
        <title>Reorganization of the ancestral sex-determining regions during the evolution of trioecy in Pleodorina starrii.</title>
        <authorList>
            <person name="Takahashi K."/>
            <person name="Suzuki S."/>
            <person name="Kawai-Toyooka H."/>
            <person name="Yamamoto K."/>
            <person name="Hamaji T."/>
            <person name="Ootsuki R."/>
            <person name="Yamaguchi H."/>
            <person name="Kawachi M."/>
            <person name="Higashiyama T."/>
            <person name="Nozaki H."/>
        </authorList>
    </citation>
    <scope>NUCLEOTIDE SEQUENCE [LARGE SCALE GENOMIC DNA]</scope>
    <source>
        <strain evidence="4 5">NIES-4479</strain>
    </source>
</reference>
<comment type="caution">
    <text evidence="4">The sequence shown here is derived from an EMBL/GenBank/DDBJ whole genome shotgun (WGS) entry which is preliminary data.</text>
</comment>
<dbReference type="AlphaFoldDB" id="A0A9W6BED3"/>
<dbReference type="GO" id="GO:0003677">
    <property type="term" value="F:DNA binding"/>
    <property type="evidence" value="ECO:0007669"/>
    <property type="project" value="UniProtKB-KW"/>
</dbReference>
<accession>A0A9W6BED3</accession>
<gene>
    <name evidence="4" type="primary">PLESTB004391</name>
    <name evidence="4" type="ORF">PLESTB_000391100</name>
</gene>
<keyword evidence="1" id="KW-0238">DNA-binding</keyword>
<evidence type="ECO:0000256" key="1">
    <source>
        <dbReference type="ARBA" id="ARBA00023125"/>
    </source>
</evidence>
<dbReference type="Pfam" id="PF03221">
    <property type="entry name" value="HTH_Tnp_Tc5"/>
    <property type="match status" value="1"/>
</dbReference>
<dbReference type="EMBL" id="BRXU01000003">
    <property type="protein sequence ID" value="GLC50539.1"/>
    <property type="molecule type" value="Genomic_DNA"/>
</dbReference>
<dbReference type="SMART" id="SM00674">
    <property type="entry name" value="CENPB"/>
    <property type="match status" value="1"/>
</dbReference>
<keyword evidence="5" id="KW-1185">Reference proteome</keyword>
<dbReference type="GO" id="GO:0005634">
    <property type="term" value="C:nucleus"/>
    <property type="evidence" value="ECO:0007669"/>
    <property type="project" value="TreeGrafter"/>
</dbReference>
<organism evidence="4 5">
    <name type="scientific">Pleodorina starrii</name>
    <dbReference type="NCBI Taxonomy" id="330485"/>
    <lineage>
        <taxon>Eukaryota</taxon>
        <taxon>Viridiplantae</taxon>
        <taxon>Chlorophyta</taxon>
        <taxon>core chlorophytes</taxon>
        <taxon>Chlorophyceae</taxon>
        <taxon>CS clade</taxon>
        <taxon>Chlamydomonadales</taxon>
        <taxon>Volvocaceae</taxon>
        <taxon>Pleodorina</taxon>
    </lineage>
</organism>
<feature type="domain" description="HTH CENPB-type" evidence="3">
    <location>
        <begin position="73"/>
        <end position="152"/>
    </location>
</feature>
<evidence type="ECO:0000313" key="5">
    <source>
        <dbReference type="Proteomes" id="UP001165080"/>
    </source>
</evidence>
<protein>
    <recommendedName>
        <fullName evidence="3">HTH CENPB-type domain-containing protein</fullName>
    </recommendedName>
</protein>
<evidence type="ECO:0000259" key="3">
    <source>
        <dbReference type="PROSITE" id="PS51253"/>
    </source>
</evidence>
<dbReference type="PANTHER" id="PTHR19303">
    <property type="entry name" value="TRANSPOSON"/>
    <property type="match status" value="1"/>
</dbReference>
<feature type="region of interest" description="Disordered" evidence="2">
    <location>
        <begin position="1"/>
        <end position="34"/>
    </location>
</feature>
<dbReference type="InterPro" id="IPR050863">
    <property type="entry name" value="CenT-Element_Derived"/>
</dbReference>
<dbReference type="Proteomes" id="UP001165080">
    <property type="component" value="Unassembled WGS sequence"/>
</dbReference>
<evidence type="ECO:0000256" key="2">
    <source>
        <dbReference type="SAM" id="MobiDB-lite"/>
    </source>
</evidence>
<dbReference type="InterPro" id="IPR004875">
    <property type="entry name" value="DDE_SF_endonuclease_dom"/>
</dbReference>
<sequence length="371" mass="41384">MRKGKGKGKRKRPAAATVPLPKQRRKQYTDEDLRESLEFQRRTGCSGRVAAAHTGIPYTTYSRYANGQLEIGARSGPPTALSDAAEKMLLKYIHDMGARRLTPTIADVRRAATELESVEAKEAQRKPRWPDGQASQDWWYGFKARHGLRLRSCQVDEADRIAACTPEVVQGFFDVYKPLYEKFCNVAGRVRIFNMDESPIMQLGRWAKGVVLAGNTGQIHRVGGSSRALMRQLVSMVTCFSPDALIPHVFIGKGAGRKRDPLQHCAETMPGAAFICSKTAMINHEIFAMWLDHFVKHVPGGVSPENPVLLLADGHSSRLNPDNIAKAKQLGVEILLFPGKCTHELQPCDQIFGGFKTNVSREVRTHARRRR</sequence>
<proteinExistence type="predicted"/>
<feature type="compositionally biased region" description="Basic residues" evidence="2">
    <location>
        <begin position="1"/>
        <end position="13"/>
    </location>
</feature>
<dbReference type="Pfam" id="PF03184">
    <property type="entry name" value="DDE_1"/>
    <property type="match status" value="1"/>
</dbReference>
<dbReference type="InterPro" id="IPR006600">
    <property type="entry name" value="HTH_CenpB_DNA-bd_dom"/>
</dbReference>
<evidence type="ECO:0000313" key="4">
    <source>
        <dbReference type="EMBL" id="GLC50539.1"/>
    </source>
</evidence>
<name>A0A9W6BED3_9CHLO</name>
<dbReference type="PROSITE" id="PS51253">
    <property type="entry name" value="HTH_CENPB"/>
    <property type="match status" value="1"/>
</dbReference>